<gene>
    <name evidence="1" type="ORF">JF888_07850</name>
</gene>
<dbReference type="EMBL" id="JAEKNQ010000031">
    <property type="protein sequence ID" value="MBJ7603084.1"/>
    <property type="molecule type" value="Genomic_DNA"/>
</dbReference>
<evidence type="ECO:0000313" key="1">
    <source>
        <dbReference type="EMBL" id="MBJ7603084.1"/>
    </source>
</evidence>
<dbReference type="Proteomes" id="UP000620075">
    <property type="component" value="Unassembled WGS sequence"/>
</dbReference>
<evidence type="ECO:0000313" key="2">
    <source>
        <dbReference type="Proteomes" id="UP000620075"/>
    </source>
</evidence>
<accession>A0A934KAR6</accession>
<dbReference type="RefSeq" id="WP_338178482.1">
    <property type="nucleotide sequence ID" value="NZ_JAEKNQ010000031.1"/>
</dbReference>
<sequence length="104" mass="11827">MNRRQLNRTLLAHQLLLPRHRLAAPNGVEALLAVQAQYAPSPYVALWSRLERFRKQDLTQALVRGDVVKATMMRNTLHVASRRLSRHCRRAWAGLAPTRGARGP</sequence>
<name>A0A934KAR6_9BACT</name>
<protein>
    <submittedName>
        <fullName evidence="1">Winged helix DNA-binding domain-containing protein</fullName>
    </submittedName>
</protein>
<reference evidence="1 2" key="1">
    <citation type="submission" date="2020-10" db="EMBL/GenBank/DDBJ databases">
        <title>Ca. Dormibacterota MAGs.</title>
        <authorList>
            <person name="Montgomery K."/>
        </authorList>
    </citation>
    <scope>NUCLEOTIDE SEQUENCE [LARGE SCALE GENOMIC DNA]</scope>
    <source>
        <strain evidence="1">SC8811_S16_3</strain>
    </source>
</reference>
<dbReference type="Pfam" id="PF06224">
    <property type="entry name" value="AlkZ-like"/>
    <property type="match status" value="1"/>
</dbReference>
<dbReference type="PANTHER" id="PTHR38479:SF2">
    <property type="entry name" value="WINGED HELIX DNA-BINDING DOMAIN-CONTAINING PROTEIN"/>
    <property type="match status" value="1"/>
</dbReference>
<comment type="caution">
    <text evidence="1">The sequence shown here is derived from an EMBL/GenBank/DDBJ whole genome shotgun (WGS) entry which is preliminary data.</text>
</comment>
<keyword evidence="1" id="KW-0238">DNA-binding</keyword>
<dbReference type="AlphaFoldDB" id="A0A934KAR6"/>
<dbReference type="PANTHER" id="PTHR38479">
    <property type="entry name" value="LMO0824 PROTEIN"/>
    <property type="match status" value="1"/>
</dbReference>
<dbReference type="GO" id="GO:0003677">
    <property type="term" value="F:DNA binding"/>
    <property type="evidence" value="ECO:0007669"/>
    <property type="project" value="UniProtKB-KW"/>
</dbReference>
<organism evidence="1 2">
    <name type="scientific">Candidatus Dormiibacter inghamiae</name>
    <dbReference type="NCBI Taxonomy" id="3127013"/>
    <lineage>
        <taxon>Bacteria</taxon>
        <taxon>Bacillati</taxon>
        <taxon>Candidatus Dormiibacterota</taxon>
        <taxon>Candidatus Dormibacteria</taxon>
        <taxon>Candidatus Dormibacterales</taxon>
        <taxon>Candidatus Dormibacteraceae</taxon>
        <taxon>Candidatus Dormiibacter</taxon>
    </lineage>
</organism>
<dbReference type="InterPro" id="IPR009351">
    <property type="entry name" value="AlkZ-like"/>
</dbReference>
<proteinExistence type="predicted"/>